<dbReference type="EMBL" id="KV417674">
    <property type="protein sequence ID" value="KZP10727.1"/>
    <property type="molecule type" value="Genomic_DNA"/>
</dbReference>
<dbReference type="AlphaFoldDB" id="A0A165ZM55"/>
<sequence length="293" mass="32262">MIKVARSTAMRELEEKVVAMTGPTALHLMVFPSHTGPDYNHSHTFVPQAVQQAPTPQHGTTPPPPPHQHQPRQGQGRETPPHMPQFGPMTPSPYTQRQQQQPTPAQSSPNPFGNITTPHTNQFTQCLQQSLVSPLAGRDLTYLARQAVTASTPFTDDDVGREAYTNAVRVWEDQNGQGMCTFLTALLPLWPGSDRLGTGECFKCGKLSQPPHRGGDCVETNRIPVWEAQWRSYVSKFLNGNRNTFATPSRNTPMVVRIAVTEDGIAYDTGIYPADKLAFADDHGSGNSYESCQ</sequence>
<evidence type="ECO:0000313" key="2">
    <source>
        <dbReference type="EMBL" id="KZP10727.1"/>
    </source>
</evidence>
<feature type="compositionally biased region" description="Low complexity" evidence="1">
    <location>
        <begin position="92"/>
        <end position="111"/>
    </location>
</feature>
<feature type="region of interest" description="Disordered" evidence="1">
    <location>
        <begin position="51"/>
        <end position="119"/>
    </location>
</feature>
<organism evidence="2 3">
    <name type="scientific">Athelia psychrophila</name>
    <dbReference type="NCBI Taxonomy" id="1759441"/>
    <lineage>
        <taxon>Eukaryota</taxon>
        <taxon>Fungi</taxon>
        <taxon>Dikarya</taxon>
        <taxon>Basidiomycota</taxon>
        <taxon>Agaricomycotina</taxon>
        <taxon>Agaricomycetes</taxon>
        <taxon>Agaricomycetidae</taxon>
        <taxon>Atheliales</taxon>
        <taxon>Atheliaceae</taxon>
        <taxon>Athelia</taxon>
    </lineage>
</organism>
<protein>
    <submittedName>
        <fullName evidence="2">Uncharacterized protein</fullName>
    </submittedName>
</protein>
<proteinExistence type="predicted"/>
<feature type="compositionally biased region" description="Low complexity" evidence="1">
    <location>
        <begin position="51"/>
        <end position="60"/>
    </location>
</feature>
<dbReference type="Proteomes" id="UP000076532">
    <property type="component" value="Unassembled WGS sequence"/>
</dbReference>
<keyword evidence="3" id="KW-1185">Reference proteome</keyword>
<accession>A0A165ZM55</accession>
<name>A0A165ZM55_9AGAM</name>
<reference evidence="2 3" key="1">
    <citation type="journal article" date="2016" name="Mol. Biol. Evol.">
        <title>Comparative Genomics of Early-Diverging Mushroom-Forming Fungi Provides Insights into the Origins of Lignocellulose Decay Capabilities.</title>
        <authorList>
            <person name="Nagy L.G."/>
            <person name="Riley R."/>
            <person name="Tritt A."/>
            <person name="Adam C."/>
            <person name="Daum C."/>
            <person name="Floudas D."/>
            <person name="Sun H."/>
            <person name="Yadav J.S."/>
            <person name="Pangilinan J."/>
            <person name="Larsson K.H."/>
            <person name="Matsuura K."/>
            <person name="Barry K."/>
            <person name="Labutti K."/>
            <person name="Kuo R."/>
            <person name="Ohm R.A."/>
            <person name="Bhattacharya S.S."/>
            <person name="Shirouzu T."/>
            <person name="Yoshinaga Y."/>
            <person name="Martin F.M."/>
            <person name="Grigoriev I.V."/>
            <person name="Hibbett D.S."/>
        </authorList>
    </citation>
    <scope>NUCLEOTIDE SEQUENCE [LARGE SCALE GENOMIC DNA]</scope>
    <source>
        <strain evidence="2 3">CBS 109695</strain>
    </source>
</reference>
<evidence type="ECO:0000313" key="3">
    <source>
        <dbReference type="Proteomes" id="UP000076532"/>
    </source>
</evidence>
<evidence type="ECO:0000256" key="1">
    <source>
        <dbReference type="SAM" id="MobiDB-lite"/>
    </source>
</evidence>
<dbReference type="OrthoDB" id="3260975at2759"/>
<gene>
    <name evidence="2" type="ORF">FIBSPDRAFT_899468</name>
</gene>